<dbReference type="GO" id="GO:0015074">
    <property type="term" value="P:DNA integration"/>
    <property type="evidence" value="ECO:0007669"/>
    <property type="project" value="InterPro"/>
</dbReference>
<dbReference type="CDD" id="cd00397">
    <property type="entry name" value="DNA_BRE_C"/>
    <property type="match status" value="1"/>
</dbReference>
<dbReference type="Gene3D" id="1.10.443.10">
    <property type="entry name" value="Intergrase catalytic core"/>
    <property type="match status" value="1"/>
</dbReference>
<feature type="region of interest" description="Disordered" evidence="2">
    <location>
        <begin position="141"/>
        <end position="172"/>
    </location>
</feature>
<dbReference type="PROSITE" id="PS51898">
    <property type="entry name" value="TYR_RECOMBINASE"/>
    <property type="match status" value="1"/>
</dbReference>
<dbReference type="InterPro" id="IPR002104">
    <property type="entry name" value="Integrase_catalytic"/>
</dbReference>
<dbReference type="EMBL" id="JACKXD010000008">
    <property type="protein sequence ID" value="MBB6647912.1"/>
    <property type="molecule type" value="Genomic_DNA"/>
</dbReference>
<protein>
    <submittedName>
        <fullName evidence="4">Tyrosine-type recombinase/integrase</fullName>
    </submittedName>
</protein>
<proteinExistence type="predicted"/>
<evidence type="ECO:0000256" key="1">
    <source>
        <dbReference type="ARBA" id="ARBA00023172"/>
    </source>
</evidence>
<dbReference type="InterPro" id="IPR013762">
    <property type="entry name" value="Integrase-like_cat_sf"/>
</dbReference>
<dbReference type="Proteomes" id="UP000546257">
    <property type="component" value="Unassembled WGS sequence"/>
</dbReference>
<evidence type="ECO:0000256" key="2">
    <source>
        <dbReference type="SAM" id="MobiDB-lite"/>
    </source>
</evidence>
<keyword evidence="5" id="KW-1185">Reference proteome</keyword>
<name>A0A7J9SMU4_9EURY</name>
<dbReference type="Pfam" id="PF00589">
    <property type="entry name" value="Phage_integrase"/>
    <property type="match status" value="1"/>
</dbReference>
<evidence type="ECO:0000313" key="5">
    <source>
        <dbReference type="Proteomes" id="UP000546257"/>
    </source>
</evidence>
<evidence type="ECO:0000313" key="4">
    <source>
        <dbReference type="EMBL" id="MBB6647912.1"/>
    </source>
</evidence>
<dbReference type="SUPFAM" id="SSF56349">
    <property type="entry name" value="DNA breaking-rejoining enzymes"/>
    <property type="match status" value="1"/>
</dbReference>
<sequence>MTQERLARVQATIREVPTDGTVIQRCYEDAPEHQAKESLPVDSEDKPLLIEFDERLTRHKKDRYHTTLLQKTLAFCRYRNPPTPNGYDDSAHSISLEALLEEPSAAERFVDWITQHKTEDGDRIAPKTESHYRNMVRQYGDLMGDDGRPSHVENISSLSPRQKDTDPTPKRSNIHYWDESVVPILDSGKVHLRDKALIAVAWDSGARPSEIFRMKAGHLSDRGDYFLFEVEDSKTYDRTPHLQVSMPYLRKWLLEVDKMTNDVKLPTSPLSLPPDQPVWTKQKDSEKLKESTFEQRGSRIGNRLGYRRPTNLKQFRKSRASILAAKGVNQSTLRTRFGWEAGSSAPAHYIARFSDEANQQIADIDGAPIQIAEDYVEPSPIKCSSCEQWSPQHLEACFWCGSNLSGDEQTGDSEVERLRNKAEMNHAAKSNLRERISDYDVSASSMETALDIVEAMDSNPELTKESVAFTLMTEYDGIDIDRVMELLGEGEDDLRAVFKGS</sequence>
<dbReference type="RefSeq" id="WP_185194284.1">
    <property type="nucleotide sequence ID" value="NZ_JACKXD010000008.1"/>
</dbReference>
<evidence type="ECO:0000259" key="3">
    <source>
        <dbReference type="PROSITE" id="PS51898"/>
    </source>
</evidence>
<dbReference type="InterPro" id="IPR011010">
    <property type="entry name" value="DNA_brk_join_enz"/>
</dbReference>
<dbReference type="GO" id="GO:0006310">
    <property type="term" value="P:DNA recombination"/>
    <property type="evidence" value="ECO:0007669"/>
    <property type="project" value="UniProtKB-KW"/>
</dbReference>
<reference evidence="4 5" key="1">
    <citation type="submission" date="2020-08" db="EMBL/GenBank/DDBJ databases">
        <authorList>
            <person name="Seo M.-J."/>
        </authorList>
    </citation>
    <scope>NUCLEOTIDE SEQUENCE [LARGE SCALE GENOMIC DNA]</scope>
    <source>
        <strain evidence="4 5">MBLA0160</strain>
    </source>
</reference>
<dbReference type="GO" id="GO:0003677">
    <property type="term" value="F:DNA binding"/>
    <property type="evidence" value="ECO:0007669"/>
    <property type="project" value="InterPro"/>
</dbReference>
<feature type="domain" description="Tyr recombinase" evidence="3">
    <location>
        <begin position="170"/>
        <end position="363"/>
    </location>
</feature>
<accession>A0A7J9SMU4</accession>
<organism evidence="4 5">
    <name type="scientific">Halobellus ruber</name>
    <dbReference type="NCBI Taxonomy" id="2761102"/>
    <lineage>
        <taxon>Archaea</taxon>
        <taxon>Methanobacteriati</taxon>
        <taxon>Methanobacteriota</taxon>
        <taxon>Stenosarchaea group</taxon>
        <taxon>Halobacteria</taxon>
        <taxon>Halobacteriales</taxon>
        <taxon>Haloferacaceae</taxon>
        <taxon>Halobellus</taxon>
    </lineage>
</organism>
<comment type="caution">
    <text evidence="4">The sequence shown here is derived from an EMBL/GenBank/DDBJ whole genome shotgun (WGS) entry which is preliminary data.</text>
</comment>
<dbReference type="AlphaFoldDB" id="A0A7J9SMU4"/>
<feature type="region of interest" description="Disordered" evidence="2">
    <location>
        <begin position="265"/>
        <end position="286"/>
    </location>
</feature>
<gene>
    <name evidence="4" type="ORF">H5V44_16755</name>
</gene>
<keyword evidence="1" id="KW-0233">DNA recombination</keyword>